<gene>
    <name evidence="2" type="ORF">E7Z57_02850</name>
</gene>
<dbReference type="EMBL" id="CP039339">
    <property type="protein sequence ID" value="QCX48128.1"/>
    <property type="molecule type" value="Genomic_DNA"/>
</dbReference>
<proteinExistence type="predicted"/>
<evidence type="ECO:0000313" key="2">
    <source>
        <dbReference type="EMBL" id="QCX48128.1"/>
    </source>
</evidence>
<evidence type="ECO:0000313" key="3">
    <source>
        <dbReference type="Proteomes" id="UP000310553"/>
    </source>
</evidence>
<evidence type="ECO:0000256" key="1">
    <source>
        <dbReference type="SAM" id="MobiDB-lite"/>
    </source>
</evidence>
<feature type="region of interest" description="Disordered" evidence="1">
    <location>
        <begin position="1"/>
        <end position="61"/>
    </location>
</feature>
<reference evidence="2 3" key="1">
    <citation type="submission" date="2019-04" db="EMBL/GenBank/DDBJ databases">
        <title>Complete Genome of UW386 and Higher Quality Genome of UW700.</title>
        <authorList>
            <person name="Jacobs J."/>
            <person name="Perez A."/>
            <person name="Steidl O."/>
            <person name="Allen C."/>
        </authorList>
    </citation>
    <scope>NUCLEOTIDE SEQUENCE [LARGE SCALE GENOMIC DNA]</scope>
    <source>
        <strain evidence="2 3">UW386</strain>
    </source>
</reference>
<dbReference type="AlphaFoldDB" id="A0AA92EA59"/>
<name>A0AA92EA59_RALSL</name>
<organism evidence="2 3">
    <name type="scientific">Ralstonia solanacearum</name>
    <name type="common">Pseudomonas solanacearum</name>
    <dbReference type="NCBI Taxonomy" id="305"/>
    <lineage>
        <taxon>Bacteria</taxon>
        <taxon>Pseudomonadati</taxon>
        <taxon>Pseudomonadota</taxon>
        <taxon>Betaproteobacteria</taxon>
        <taxon>Burkholderiales</taxon>
        <taxon>Burkholderiaceae</taxon>
        <taxon>Ralstonia</taxon>
        <taxon>Ralstonia solanacearum species complex</taxon>
    </lineage>
</organism>
<sequence>MKGTARPPTPRPQRRRIGKRSAGPQGRRRQGSKPDSRDSARGAGRSPRARRRSARTPPCVEIRSPVECNVVKLMS</sequence>
<dbReference type="Proteomes" id="UP000310553">
    <property type="component" value="Chromosome"/>
</dbReference>
<accession>A0AA92EA59</accession>
<protein>
    <submittedName>
        <fullName evidence="2">Uncharacterized protein</fullName>
    </submittedName>
</protein>